<evidence type="ECO:0000256" key="6">
    <source>
        <dbReference type="ARBA" id="ARBA00022741"/>
    </source>
</evidence>
<proteinExistence type="inferred from homology"/>
<dbReference type="Proteomes" id="UP000009233">
    <property type="component" value="Plasmid pTHTHE1601"/>
</dbReference>
<keyword evidence="7" id="KW-0067">ATP-binding</keyword>
<evidence type="ECO:0000256" key="3">
    <source>
        <dbReference type="ARBA" id="ARBA00022448"/>
    </source>
</evidence>
<dbReference type="CDD" id="cd03257">
    <property type="entry name" value="ABC_NikE_OppD_transporters"/>
    <property type="match status" value="1"/>
</dbReference>
<dbReference type="KEGG" id="tts:Ththe16_2347"/>
<evidence type="ECO:0000313" key="12">
    <source>
        <dbReference type="Proteomes" id="UP000009233"/>
    </source>
</evidence>
<dbReference type="GO" id="GO:0005886">
    <property type="term" value="C:plasma membrane"/>
    <property type="evidence" value="ECO:0007669"/>
    <property type="project" value="UniProtKB-SubCell"/>
</dbReference>
<dbReference type="Gene3D" id="3.40.50.300">
    <property type="entry name" value="P-loop containing nucleotide triphosphate hydrolases"/>
    <property type="match status" value="1"/>
</dbReference>
<keyword evidence="6" id="KW-0547">Nucleotide-binding</keyword>
<dbReference type="Pfam" id="PF08352">
    <property type="entry name" value="oligo_HPY"/>
    <property type="match status" value="1"/>
</dbReference>
<evidence type="ECO:0000256" key="1">
    <source>
        <dbReference type="ARBA" id="ARBA00004202"/>
    </source>
</evidence>
<comment type="similarity">
    <text evidence="2">Belongs to the ABC transporter superfamily.</text>
</comment>
<dbReference type="GO" id="GO:0016887">
    <property type="term" value="F:ATP hydrolysis activity"/>
    <property type="evidence" value="ECO:0007669"/>
    <property type="project" value="InterPro"/>
</dbReference>
<organism evidence="11 12">
    <name type="scientific">Thermus thermophilus (strain SG0.5JP17-16)</name>
    <dbReference type="NCBI Taxonomy" id="762633"/>
    <lineage>
        <taxon>Bacteria</taxon>
        <taxon>Thermotogati</taxon>
        <taxon>Deinococcota</taxon>
        <taxon>Deinococci</taxon>
        <taxon>Thermales</taxon>
        <taxon>Thermaceae</taxon>
        <taxon>Thermus</taxon>
    </lineage>
</organism>
<name>F6DIN8_THETG</name>
<keyword evidence="8" id="KW-1278">Translocase</keyword>
<dbReference type="EC" id="3.6.3.24" evidence="11"/>
<evidence type="ECO:0000256" key="2">
    <source>
        <dbReference type="ARBA" id="ARBA00005417"/>
    </source>
</evidence>
<evidence type="ECO:0000313" key="11">
    <source>
        <dbReference type="EMBL" id="AEG34704.1"/>
    </source>
</evidence>
<dbReference type="InterPro" id="IPR027417">
    <property type="entry name" value="P-loop_NTPase"/>
</dbReference>
<dbReference type="FunFam" id="3.40.50.300:FF:000016">
    <property type="entry name" value="Oligopeptide ABC transporter ATP-binding component"/>
    <property type="match status" value="1"/>
</dbReference>
<accession>F6DIN8</accession>
<dbReference type="InterPro" id="IPR013563">
    <property type="entry name" value="Oligopep_ABC_C"/>
</dbReference>
<dbReference type="HOGENOM" id="CLU_000604_1_23_0"/>
<evidence type="ECO:0000256" key="5">
    <source>
        <dbReference type="ARBA" id="ARBA00022519"/>
    </source>
</evidence>
<evidence type="ECO:0000256" key="4">
    <source>
        <dbReference type="ARBA" id="ARBA00022475"/>
    </source>
</evidence>
<comment type="subcellular location">
    <subcellularLocation>
        <location evidence="1">Cell membrane</location>
        <topology evidence="1">Peripheral membrane protein</topology>
    </subcellularLocation>
</comment>
<keyword evidence="9" id="KW-0472">Membrane</keyword>
<dbReference type="NCBIfam" id="TIGR01727">
    <property type="entry name" value="oligo_HPY"/>
    <property type="match status" value="1"/>
</dbReference>
<gene>
    <name evidence="11" type="ordered locus">Ththe16_2347</name>
</gene>
<keyword evidence="4" id="KW-1003">Cell membrane</keyword>
<dbReference type="AlphaFoldDB" id="F6DIN8"/>
<dbReference type="InterPro" id="IPR003439">
    <property type="entry name" value="ABC_transporter-like_ATP-bd"/>
</dbReference>
<dbReference type="GO" id="GO:0015833">
    <property type="term" value="P:peptide transport"/>
    <property type="evidence" value="ECO:0007669"/>
    <property type="project" value="InterPro"/>
</dbReference>
<dbReference type="InterPro" id="IPR050388">
    <property type="entry name" value="ABC_Ni/Peptide_Import"/>
</dbReference>
<keyword evidence="11" id="KW-0614">Plasmid</keyword>
<evidence type="ECO:0000256" key="7">
    <source>
        <dbReference type="ARBA" id="ARBA00022840"/>
    </source>
</evidence>
<keyword evidence="3" id="KW-0813">Transport</keyword>
<dbReference type="Pfam" id="PF00005">
    <property type="entry name" value="ABC_tran"/>
    <property type="match status" value="1"/>
</dbReference>
<dbReference type="SUPFAM" id="SSF52540">
    <property type="entry name" value="P-loop containing nucleoside triphosphate hydrolases"/>
    <property type="match status" value="1"/>
</dbReference>
<evidence type="ECO:0000256" key="9">
    <source>
        <dbReference type="ARBA" id="ARBA00023136"/>
    </source>
</evidence>
<dbReference type="EMBL" id="CP002778">
    <property type="protein sequence ID" value="AEG34704.1"/>
    <property type="molecule type" value="Genomic_DNA"/>
</dbReference>
<evidence type="ECO:0000256" key="8">
    <source>
        <dbReference type="ARBA" id="ARBA00022967"/>
    </source>
</evidence>
<reference evidence="11 12" key="1">
    <citation type="submission" date="2011-05" db="EMBL/GenBank/DDBJ databases">
        <title>Complete sequence of plasmid of Thermus thermophilus SG0.5JP17-16.</title>
        <authorList>
            <consortium name="US DOE Joint Genome Institute"/>
            <person name="Lucas S."/>
            <person name="Han J."/>
            <person name="Lapidus A."/>
            <person name="Cheng J.-F."/>
            <person name="Goodwin L."/>
            <person name="Pitluck S."/>
            <person name="Peters L."/>
            <person name="Mikhailova N."/>
            <person name="Teshima H."/>
            <person name="Han C."/>
            <person name="Tapia R."/>
            <person name="Land M."/>
            <person name="Hauser L."/>
            <person name="Kyrpides N."/>
            <person name="Ivanova N."/>
            <person name="Pagani I."/>
            <person name="Allgaier M."/>
            <person name="Hugenholtz P."/>
            <person name="Singer S."/>
            <person name="Gladden J."/>
            <person name="Woyke T."/>
        </authorList>
    </citation>
    <scope>NUCLEOTIDE SEQUENCE [LARGE SCALE GENOMIC DNA]</scope>
    <source>
        <strain evidence="11 12">SG0.5JP17-16</strain>
        <plasmid evidence="12">Plasmid pTHTHE1601</plasmid>
    </source>
</reference>
<protein>
    <submittedName>
        <fullName evidence="11">Oligopeptide/dipeptide ABC transporter, ATPase subunit</fullName>
        <ecNumber evidence="11">3.6.3.24</ecNumber>
    </submittedName>
</protein>
<dbReference type="InterPro" id="IPR003593">
    <property type="entry name" value="AAA+_ATPase"/>
</dbReference>
<evidence type="ECO:0000259" key="10">
    <source>
        <dbReference type="PROSITE" id="PS50893"/>
    </source>
</evidence>
<feature type="domain" description="ABC transporter" evidence="10">
    <location>
        <begin position="6"/>
        <end position="253"/>
    </location>
</feature>
<dbReference type="PANTHER" id="PTHR43297:SF14">
    <property type="entry name" value="ATPASE AAA-TYPE CORE DOMAIN-CONTAINING PROTEIN"/>
    <property type="match status" value="1"/>
</dbReference>
<keyword evidence="11" id="KW-0378">Hydrolase</keyword>
<sequence>MSLLEVKQLNLSLRTHTGLAHILKDVSLRVEAGERVALVGETGCGKSLTLKAILGLLEGKGLVVSGKVLFEDEEILGTPRILRLRGVQIGFIPQDPAASLNPTFSIADQLLAVVRRVRRNLPKEKAWALIKEALVEVAVPDPDRVLASYPFQLSGGLCQRVLIAMALVNRPKLVLADEPGTALDVTVQAQTLRAMRHLTEKSGSSVILVTHNLGVVREFADRVYVMYAGTIVEHGPVKSVFQTPRHPYTRALLDSVPRLTGGGLPQGLDGHIPDYTSPPKGCRFRPRCAFARPECAEEQPLRQVAEGHEVACVLYAEVPRG</sequence>
<geneLocation type="plasmid" evidence="11 12">
    <name>pTHTHE1601</name>
</geneLocation>
<dbReference type="SMART" id="SM00382">
    <property type="entry name" value="AAA"/>
    <property type="match status" value="1"/>
</dbReference>
<keyword evidence="5" id="KW-0997">Cell inner membrane</keyword>
<dbReference type="GO" id="GO:0005524">
    <property type="term" value="F:ATP binding"/>
    <property type="evidence" value="ECO:0007669"/>
    <property type="project" value="UniProtKB-KW"/>
</dbReference>
<dbReference type="PROSITE" id="PS50893">
    <property type="entry name" value="ABC_TRANSPORTER_2"/>
    <property type="match status" value="1"/>
</dbReference>
<dbReference type="PANTHER" id="PTHR43297">
    <property type="entry name" value="OLIGOPEPTIDE TRANSPORT ATP-BINDING PROTEIN APPD"/>
    <property type="match status" value="1"/>
</dbReference>